<sequence>MLRQVIKQHLLTLLDDYRDLNSSSTTVQSIPSAVEFSKQVSRGYPCVYKAYKTIKDDDGNALVSTDSSLLESPAFTWTKQDLVNLVEDKVEVAVTPDGRADDLASINGHEGPVFLAPATLEMTIAELLNCLESSTPNPSDFMSRTPAVYYLQSQNSNLTTTPLASVLKHVPRNFPFAEPVLSDPEAINIWIGDSRSVTSTHRDPYENLYLVLKGSKTFTLYPPVDEITLPTVSVRTGKYNFDKSTSSFSTSLDESETPDDPPTRIPWIALDPSRLREQLIAEHPMYEHSSPRVVTVREGEILYLPSGWYHHVRQECGTWHEDGSPAPCIAVNYWYDMEYDGEKYVMRQLIGRLVQEMREEDGLNATQVVETNMSRTE</sequence>
<keyword evidence="2" id="KW-1185">Reference proteome</keyword>
<gene>
    <name evidence="1" type="ORF">H2198_002338</name>
</gene>
<evidence type="ECO:0000313" key="2">
    <source>
        <dbReference type="Proteomes" id="UP001172386"/>
    </source>
</evidence>
<dbReference type="EMBL" id="JAPDRQ010000028">
    <property type="protein sequence ID" value="KAJ9660799.1"/>
    <property type="molecule type" value="Genomic_DNA"/>
</dbReference>
<organism evidence="1 2">
    <name type="scientific">Neophaeococcomyces mojaviensis</name>
    <dbReference type="NCBI Taxonomy" id="3383035"/>
    <lineage>
        <taxon>Eukaryota</taxon>
        <taxon>Fungi</taxon>
        <taxon>Dikarya</taxon>
        <taxon>Ascomycota</taxon>
        <taxon>Pezizomycotina</taxon>
        <taxon>Eurotiomycetes</taxon>
        <taxon>Chaetothyriomycetidae</taxon>
        <taxon>Chaetothyriales</taxon>
        <taxon>Chaetothyriales incertae sedis</taxon>
        <taxon>Neophaeococcomyces</taxon>
    </lineage>
</organism>
<comment type="caution">
    <text evidence="1">The sequence shown here is derived from an EMBL/GenBank/DDBJ whole genome shotgun (WGS) entry which is preliminary data.</text>
</comment>
<accession>A0ACC3AEJ6</accession>
<name>A0ACC3AEJ6_9EURO</name>
<evidence type="ECO:0000313" key="1">
    <source>
        <dbReference type="EMBL" id="KAJ9660799.1"/>
    </source>
</evidence>
<proteinExistence type="predicted"/>
<protein>
    <submittedName>
        <fullName evidence="1">Uncharacterized protein</fullName>
    </submittedName>
</protein>
<dbReference type="Proteomes" id="UP001172386">
    <property type="component" value="Unassembled WGS sequence"/>
</dbReference>
<reference evidence="1" key="1">
    <citation type="submission" date="2022-10" db="EMBL/GenBank/DDBJ databases">
        <title>Culturing micro-colonial fungi from biological soil crusts in the Mojave desert and describing Neophaeococcomyces mojavensis, and introducing the new genera and species Taxawa tesnikishii.</title>
        <authorList>
            <person name="Kurbessoian T."/>
            <person name="Stajich J.E."/>
        </authorList>
    </citation>
    <scope>NUCLEOTIDE SEQUENCE</scope>
    <source>
        <strain evidence="1">JES_112</strain>
    </source>
</reference>